<gene>
    <name evidence="2" type="ORF">RRG08_012811</name>
</gene>
<reference evidence="2" key="1">
    <citation type="journal article" date="2023" name="G3 (Bethesda)">
        <title>A reference genome for the long-term kleptoplast-retaining sea slug Elysia crispata morphotype clarki.</title>
        <authorList>
            <person name="Eastman K.E."/>
            <person name="Pendleton A.L."/>
            <person name="Shaikh M.A."/>
            <person name="Suttiyut T."/>
            <person name="Ogas R."/>
            <person name="Tomko P."/>
            <person name="Gavelis G."/>
            <person name="Widhalm J.R."/>
            <person name="Wisecaver J.H."/>
        </authorList>
    </citation>
    <scope>NUCLEOTIDE SEQUENCE</scope>
    <source>
        <strain evidence="2">ECLA1</strain>
    </source>
</reference>
<dbReference type="AlphaFoldDB" id="A0AAE0XYP1"/>
<dbReference type="Proteomes" id="UP001283361">
    <property type="component" value="Unassembled WGS sequence"/>
</dbReference>
<keyword evidence="3" id="KW-1185">Reference proteome</keyword>
<comment type="caution">
    <text evidence="2">The sequence shown here is derived from an EMBL/GenBank/DDBJ whole genome shotgun (WGS) entry which is preliminary data.</text>
</comment>
<feature type="region of interest" description="Disordered" evidence="1">
    <location>
        <begin position="55"/>
        <end position="99"/>
    </location>
</feature>
<name>A0AAE0XYP1_9GAST</name>
<evidence type="ECO:0000313" key="3">
    <source>
        <dbReference type="Proteomes" id="UP001283361"/>
    </source>
</evidence>
<dbReference type="EMBL" id="JAWDGP010007328">
    <property type="protein sequence ID" value="KAK3725729.1"/>
    <property type="molecule type" value="Genomic_DNA"/>
</dbReference>
<evidence type="ECO:0000313" key="2">
    <source>
        <dbReference type="EMBL" id="KAK3725729.1"/>
    </source>
</evidence>
<organism evidence="2 3">
    <name type="scientific">Elysia crispata</name>
    <name type="common">lettuce slug</name>
    <dbReference type="NCBI Taxonomy" id="231223"/>
    <lineage>
        <taxon>Eukaryota</taxon>
        <taxon>Metazoa</taxon>
        <taxon>Spiralia</taxon>
        <taxon>Lophotrochozoa</taxon>
        <taxon>Mollusca</taxon>
        <taxon>Gastropoda</taxon>
        <taxon>Heterobranchia</taxon>
        <taxon>Euthyneura</taxon>
        <taxon>Panpulmonata</taxon>
        <taxon>Sacoglossa</taxon>
        <taxon>Placobranchoidea</taxon>
        <taxon>Plakobranchidae</taxon>
        <taxon>Elysia</taxon>
    </lineage>
</organism>
<evidence type="ECO:0000256" key="1">
    <source>
        <dbReference type="SAM" id="MobiDB-lite"/>
    </source>
</evidence>
<protein>
    <submittedName>
        <fullName evidence="2">Uncharacterized protein</fullName>
    </submittedName>
</protein>
<sequence length="141" mass="15560">MSSGLMPRAVSTRYIATSPKPDPSPPHTLVQVYVTHVLRFDAQDCVNKIYCDQPQTRPRPTPHVGPGLCQQDILRPAPNPTRARPTPWSRSKSPMSSGLMPRAVSTRYIATSPKPAPGPPHTLVQVCHPCPHVLMRRADMI</sequence>
<proteinExistence type="predicted"/>
<accession>A0AAE0XYP1</accession>